<organism evidence="1">
    <name type="scientific">Physcomitrium patens</name>
    <name type="common">Spreading-leaved earth moss</name>
    <name type="synonym">Physcomitrella patens</name>
    <dbReference type="NCBI Taxonomy" id="3218"/>
    <lineage>
        <taxon>Eukaryota</taxon>
        <taxon>Viridiplantae</taxon>
        <taxon>Streptophyta</taxon>
        <taxon>Embryophyta</taxon>
        <taxon>Bryophyta</taxon>
        <taxon>Bryophytina</taxon>
        <taxon>Bryopsida</taxon>
        <taxon>Funariidae</taxon>
        <taxon>Funariales</taxon>
        <taxon>Funariaceae</taxon>
        <taxon>Physcomitrium</taxon>
    </lineage>
</organism>
<reference evidence="1 3" key="1">
    <citation type="journal article" date="2008" name="Science">
        <title>The Physcomitrella genome reveals evolutionary insights into the conquest of land by plants.</title>
        <authorList>
            <person name="Rensing S."/>
            <person name="Lang D."/>
            <person name="Zimmer A."/>
            <person name="Terry A."/>
            <person name="Salamov A."/>
            <person name="Shapiro H."/>
            <person name="Nishiyama T."/>
            <person name="Perroud P.-F."/>
            <person name="Lindquist E."/>
            <person name="Kamisugi Y."/>
            <person name="Tanahashi T."/>
            <person name="Sakakibara K."/>
            <person name="Fujita T."/>
            <person name="Oishi K."/>
            <person name="Shin-I T."/>
            <person name="Kuroki Y."/>
            <person name="Toyoda A."/>
            <person name="Suzuki Y."/>
            <person name="Hashimoto A."/>
            <person name="Yamaguchi K."/>
            <person name="Sugano A."/>
            <person name="Kohara Y."/>
            <person name="Fujiyama A."/>
            <person name="Anterola A."/>
            <person name="Aoki S."/>
            <person name="Ashton N."/>
            <person name="Barbazuk W.B."/>
            <person name="Barker E."/>
            <person name="Bennetzen J."/>
            <person name="Bezanilla M."/>
            <person name="Blankenship R."/>
            <person name="Cho S.H."/>
            <person name="Dutcher S."/>
            <person name="Estelle M."/>
            <person name="Fawcett J.A."/>
            <person name="Gundlach H."/>
            <person name="Hanada K."/>
            <person name="Heyl A."/>
            <person name="Hicks K.A."/>
            <person name="Hugh J."/>
            <person name="Lohr M."/>
            <person name="Mayer K."/>
            <person name="Melkozernov A."/>
            <person name="Murata T."/>
            <person name="Nelson D."/>
            <person name="Pils B."/>
            <person name="Prigge M."/>
            <person name="Reiss B."/>
            <person name="Renner T."/>
            <person name="Rombauts S."/>
            <person name="Rushton P."/>
            <person name="Sanderfoot A."/>
            <person name="Schween G."/>
            <person name="Shiu S.-H."/>
            <person name="Stueber K."/>
            <person name="Theodoulou F.L."/>
            <person name="Tu H."/>
            <person name="Van de Peer Y."/>
            <person name="Verrier P.J."/>
            <person name="Waters E."/>
            <person name="Wood A."/>
            <person name="Yang L."/>
            <person name="Cove D."/>
            <person name="Cuming A."/>
            <person name="Hasebe M."/>
            <person name="Lucas S."/>
            <person name="Mishler D.B."/>
            <person name="Reski R."/>
            <person name="Grigoriev I."/>
            <person name="Quatrano R.S."/>
            <person name="Boore J.L."/>
        </authorList>
    </citation>
    <scope>NUCLEOTIDE SEQUENCE [LARGE SCALE GENOMIC DNA]</scope>
    <source>
        <strain evidence="2 3">cv. Gransden 2004</strain>
    </source>
</reference>
<name>A0A2K1IHG4_PHYPA</name>
<gene>
    <name evidence="1" type="ORF">PHYPA_029307</name>
</gene>
<proteinExistence type="predicted"/>
<dbReference type="Proteomes" id="UP000006727">
    <property type="component" value="Chromosome 24"/>
</dbReference>
<evidence type="ECO:0000313" key="1">
    <source>
        <dbReference type="EMBL" id="PNR28714.1"/>
    </source>
</evidence>
<dbReference type="EnsemblPlants" id="Pp3c24_19857V3.1">
    <property type="protein sequence ID" value="PAC:32910493.CDS.1"/>
    <property type="gene ID" value="Pp3c24_19857"/>
</dbReference>
<reference evidence="1 3" key="2">
    <citation type="journal article" date="2018" name="Plant J.">
        <title>The Physcomitrella patens chromosome-scale assembly reveals moss genome structure and evolution.</title>
        <authorList>
            <person name="Lang D."/>
            <person name="Ullrich K.K."/>
            <person name="Murat F."/>
            <person name="Fuchs J."/>
            <person name="Jenkins J."/>
            <person name="Haas F.B."/>
            <person name="Piednoel M."/>
            <person name="Gundlach H."/>
            <person name="Van Bel M."/>
            <person name="Meyberg R."/>
            <person name="Vives C."/>
            <person name="Morata J."/>
            <person name="Symeonidi A."/>
            <person name="Hiss M."/>
            <person name="Muchero W."/>
            <person name="Kamisugi Y."/>
            <person name="Saleh O."/>
            <person name="Blanc G."/>
            <person name="Decker E.L."/>
            <person name="van Gessel N."/>
            <person name="Grimwood J."/>
            <person name="Hayes R.D."/>
            <person name="Graham S.W."/>
            <person name="Gunter L.E."/>
            <person name="McDaniel S.F."/>
            <person name="Hoernstein S.N.W."/>
            <person name="Larsson A."/>
            <person name="Li F.W."/>
            <person name="Perroud P.F."/>
            <person name="Phillips J."/>
            <person name="Ranjan P."/>
            <person name="Rokshar D.S."/>
            <person name="Rothfels C.J."/>
            <person name="Schneider L."/>
            <person name="Shu S."/>
            <person name="Stevenson D.W."/>
            <person name="Thummler F."/>
            <person name="Tillich M."/>
            <person name="Villarreal Aguilar J.C."/>
            <person name="Widiez T."/>
            <person name="Wong G.K."/>
            <person name="Wymore A."/>
            <person name="Zhang Y."/>
            <person name="Zimmer A.D."/>
            <person name="Quatrano R.S."/>
            <person name="Mayer K.F.X."/>
            <person name="Goodstein D."/>
            <person name="Casacuberta J.M."/>
            <person name="Vandepoele K."/>
            <person name="Reski R."/>
            <person name="Cuming A.C."/>
            <person name="Tuskan G.A."/>
            <person name="Maumus F."/>
            <person name="Salse J."/>
            <person name="Schmutz J."/>
            <person name="Rensing S.A."/>
        </authorList>
    </citation>
    <scope>NUCLEOTIDE SEQUENCE [LARGE SCALE GENOMIC DNA]</scope>
    <source>
        <strain evidence="2 3">cv. Gransden 2004</strain>
    </source>
</reference>
<dbReference type="AlphaFoldDB" id="A0A2K1IHG4"/>
<dbReference type="Gramene" id="Pp3c24_19857V3.1">
    <property type="protein sequence ID" value="PAC:32910493.CDS.1"/>
    <property type="gene ID" value="Pp3c24_19857"/>
</dbReference>
<protein>
    <submittedName>
        <fullName evidence="1 2">Uncharacterized protein</fullName>
    </submittedName>
</protein>
<accession>A0A2K1IHG4</accession>
<evidence type="ECO:0000313" key="2">
    <source>
        <dbReference type="EnsemblPlants" id="PAC:32910493.CDS.1"/>
    </source>
</evidence>
<reference evidence="2" key="3">
    <citation type="submission" date="2020-12" db="UniProtKB">
        <authorList>
            <consortium name="EnsemblPlants"/>
        </authorList>
    </citation>
    <scope>IDENTIFICATION</scope>
</reference>
<dbReference type="InParanoid" id="A0A2K1IHG4"/>
<dbReference type="EMBL" id="ABEU02000024">
    <property type="protein sequence ID" value="PNR28714.1"/>
    <property type="molecule type" value="Genomic_DNA"/>
</dbReference>
<sequence length="73" mass="8354">MKASASKPYKQGLRGWVCNKSFHLRLQSHLNSQQPRQTFDVVTNFITAITYQPLSARFKNRCRSLSIQASPDV</sequence>
<keyword evidence="3" id="KW-1185">Reference proteome</keyword>
<evidence type="ECO:0000313" key="3">
    <source>
        <dbReference type="Proteomes" id="UP000006727"/>
    </source>
</evidence>